<dbReference type="GO" id="GO:0004519">
    <property type="term" value="F:endonuclease activity"/>
    <property type="evidence" value="ECO:0007669"/>
    <property type="project" value="UniProtKB-KW"/>
</dbReference>
<dbReference type="KEGG" id="mcos:GM418_08650"/>
<evidence type="ECO:0000259" key="2">
    <source>
        <dbReference type="Pfam" id="PF03372"/>
    </source>
</evidence>
<organism evidence="3 4">
    <name type="scientific">Maribellus comscasis</name>
    <dbReference type="NCBI Taxonomy" id="2681766"/>
    <lineage>
        <taxon>Bacteria</taxon>
        <taxon>Pseudomonadati</taxon>
        <taxon>Bacteroidota</taxon>
        <taxon>Bacteroidia</taxon>
        <taxon>Marinilabiliales</taxon>
        <taxon>Prolixibacteraceae</taxon>
        <taxon>Maribellus</taxon>
    </lineage>
</organism>
<dbReference type="GO" id="GO:0016020">
    <property type="term" value="C:membrane"/>
    <property type="evidence" value="ECO:0007669"/>
    <property type="project" value="GOC"/>
</dbReference>
<keyword evidence="3" id="KW-0269">Exonuclease</keyword>
<evidence type="ECO:0000313" key="3">
    <source>
        <dbReference type="EMBL" id="QGY43723.1"/>
    </source>
</evidence>
<name>A0A6I6JX68_9BACT</name>
<sequence>MKKFFKYVSRVFFFLILVIAIYLTTVILIGFFTDYHPDEISELEVYGTQKQTDPADTTFTFLSWNIGYAGLGAEMDFFYDGGKKIRPTSDLVKKYTLGILDFLETNDSINFVLLQEVDRNSSRTNLQDELRLIQDLLTNHSSSFGYNYKVRFVPIPFTNPLAKVEMGQAIFSKYLPVSSQRYSFYSAYAWPKRLFMLDRCFIVSRFQLSNGKELVLINTHNSAYDSGGKLRNIEMPLIRNLMLGEYRKGNYVVAGGDWNQNPPDYEPEKFESKYATFREETLDRDLFPDDWKIAFDSQKPTNRKINTPFIPGETEVTVIDYFILSPNIELKKIKTLPLNFQYSDHEPVFLTVKIKS</sequence>
<keyword evidence="3" id="KW-0378">Hydrolase</keyword>
<dbReference type="RefSeq" id="WP_158865136.1">
    <property type="nucleotide sequence ID" value="NZ_CP046401.1"/>
</dbReference>
<protein>
    <submittedName>
        <fullName evidence="3">Endonuclease/exonuclease/phosphatase family protein</fullName>
    </submittedName>
</protein>
<dbReference type="SUPFAM" id="SSF56219">
    <property type="entry name" value="DNase I-like"/>
    <property type="match status" value="1"/>
</dbReference>
<dbReference type="EMBL" id="CP046401">
    <property type="protein sequence ID" value="QGY43723.1"/>
    <property type="molecule type" value="Genomic_DNA"/>
</dbReference>
<dbReference type="Gene3D" id="3.60.10.10">
    <property type="entry name" value="Endonuclease/exonuclease/phosphatase"/>
    <property type="match status" value="1"/>
</dbReference>
<dbReference type="GO" id="GO:0004527">
    <property type="term" value="F:exonuclease activity"/>
    <property type="evidence" value="ECO:0007669"/>
    <property type="project" value="UniProtKB-KW"/>
</dbReference>
<keyword evidence="1" id="KW-0812">Transmembrane</keyword>
<dbReference type="Proteomes" id="UP000428260">
    <property type="component" value="Chromosome"/>
</dbReference>
<dbReference type="PANTHER" id="PTHR14859">
    <property type="entry name" value="CALCOFLUOR WHITE HYPERSENSITIVE PROTEIN PRECURSOR"/>
    <property type="match status" value="1"/>
</dbReference>
<accession>A0A6I6JX68</accession>
<keyword evidence="1" id="KW-0472">Membrane</keyword>
<dbReference type="Pfam" id="PF03372">
    <property type="entry name" value="Exo_endo_phos"/>
    <property type="match status" value="1"/>
</dbReference>
<dbReference type="PANTHER" id="PTHR14859:SF1">
    <property type="entry name" value="PGAP2-INTERACTING PROTEIN"/>
    <property type="match status" value="1"/>
</dbReference>
<keyword evidence="3" id="KW-0540">Nuclease</keyword>
<dbReference type="InterPro" id="IPR051916">
    <property type="entry name" value="GPI-anchor_lipid_remodeler"/>
</dbReference>
<dbReference type="InterPro" id="IPR005135">
    <property type="entry name" value="Endo/exonuclease/phosphatase"/>
</dbReference>
<keyword evidence="4" id="KW-1185">Reference proteome</keyword>
<keyword evidence="3" id="KW-0255">Endonuclease</keyword>
<reference evidence="3 4" key="1">
    <citation type="submission" date="2019-11" db="EMBL/GenBank/DDBJ databases">
        <authorList>
            <person name="Zheng R.K."/>
            <person name="Sun C.M."/>
        </authorList>
    </citation>
    <scope>NUCLEOTIDE SEQUENCE [LARGE SCALE GENOMIC DNA]</scope>
    <source>
        <strain evidence="3 4">WC007</strain>
    </source>
</reference>
<dbReference type="InterPro" id="IPR036691">
    <property type="entry name" value="Endo/exonu/phosph_ase_sf"/>
</dbReference>
<feature type="domain" description="Endonuclease/exonuclease/phosphatase" evidence="2">
    <location>
        <begin position="62"/>
        <end position="345"/>
    </location>
</feature>
<evidence type="ECO:0000313" key="4">
    <source>
        <dbReference type="Proteomes" id="UP000428260"/>
    </source>
</evidence>
<feature type="transmembrane region" description="Helical" evidence="1">
    <location>
        <begin position="12"/>
        <end position="32"/>
    </location>
</feature>
<keyword evidence="1" id="KW-1133">Transmembrane helix</keyword>
<dbReference type="GO" id="GO:0006506">
    <property type="term" value="P:GPI anchor biosynthetic process"/>
    <property type="evidence" value="ECO:0007669"/>
    <property type="project" value="TreeGrafter"/>
</dbReference>
<proteinExistence type="predicted"/>
<evidence type="ECO:0000256" key="1">
    <source>
        <dbReference type="SAM" id="Phobius"/>
    </source>
</evidence>
<gene>
    <name evidence="3" type="ORF">GM418_08650</name>
</gene>
<dbReference type="AlphaFoldDB" id="A0A6I6JX68"/>